<evidence type="ECO:0000313" key="4">
    <source>
        <dbReference type="EMBL" id="GAD50534.1"/>
    </source>
</evidence>
<dbReference type="EMBL" id="BASZ01000009">
    <property type="protein sequence ID" value="GAD50534.1"/>
    <property type="molecule type" value="Genomic_DNA"/>
</dbReference>
<dbReference type="Pfam" id="PF00378">
    <property type="entry name" value="ECH_1"/>
    <property type="match status" value="1"/>
</dbReference>
<evidence type="ECO:0000313" key="5">
    <source>
        <dbReference type="Proteomes" id="UP000016568"/>
    </source>
</evidence>
<dbReference type="CDD" id="cd06558">
    <property type="entry name" value="crotonase-like"/>
    <property type="match status" value="1"/>
</dbReference>
<comment type="similarity">
    <text evidence="1 3">Belongs to the enoyl-CoA hydratase/isomerase family.</text>
</comment>
<dbReference type="FunFam" id="1.10.12.10:FF:000001">
    <property type="entry name" value="Probable enoyl-CoA hydratase, mitochondrial"/>
    <property type="match status" value="1"/>
</dbReference>
<dbReference type="InterPro" id="IPR018376">
    <property type="entry name" value="Enoyl-CoA_hyd/isom_CS"/>
</dbReference>
<dbReference type="PROSITE" id="PS00166">
    <property type="entry name" value="ENOYL_COA_HYDRATASE"/>
    <property type="match status" value="1"/>
</dbReference>
<dbReference type="InterPro" id="IPR014748">
    <property type="entry name" value="Enoyl-CoA_hydra_C"/>
</dbReference>
<name>U2ZYS1_9SPHN</name>
<dbReference type="GO" id="GO:0016836">
    <property type="term" value="F:hydro-lyase activity"/>
    <property type="evidence" value="ECO:0007669"/>
    <property type="project" value="UniProtKB-ARBA"/>
</dbReference>
<proteinExistence type="inferred from homology"/>
<keyword evidence="5" id="KW-1185">Reference proteome</keyword>
<dbReference type="PANTHER" id="PTHR11941:SF54">
    <property type="entry name" value="ENOYL-COA HYDRATASE, MITOCHONDRIAL"/>
    <property type="match status" value="1"/>
</dbReference>
<dbReference type="PANTHER" id="PTHR11941">
    <property type="entry name" value="ENOYL-COA HYDRATASE-RELATED"/>
    <property type="match status" value="1"/>
</dbReference>
<gene>
    <name evidence="4" type="primary">paaA</name>
    <name evidence="4" type="ORF">NT2_09_01420</name>
</gene>
<dbReference type="SUPFAM" id="SSF52096">
    <property type="entry name" value="ClpP/crotonase"/>
    <property type="match status" value="1"/>
</dbReference>
<dbReference type="InterPro" id="IPR001753">
    <property type="entry name" value="Enoyl-CoA_hydra/iso"/>
</dbReference>
<dbReference type="Gene3D" id="1.10.12.10">
    <property type="entry name" value="Lyase 2-enoyl-coa Hydratase, Chain A, domain 2"/>
    <property type="match status" value="1"/>
</dbReference>
<keyword evidence="2" id="KW-0456">Lyase</keyword>
<dbReference type="Gene3D" id="3.90.226.10">
    <property type="entry name" value="2-enoyl-CoA Hydratase, Chain A, domain 1"/>
    <property type="match status" value="1"/>
</dbReference>
<evidence type="ECO:0000256" key="2">
    <source>
        <dbReference type="ARBA" id="ARBA00023239"/>
    </source>
</evidence>
<dbReference type="OrthoDB" id="9802898at2"/>
<evidence type="ECO:0000256" key="3">
    <source>
        <dbReference type="RuleBase" id="RU003707"/>
    </source>
</evidence>
<dbReference type="AlphaFoldDB" id="U2ZYS1"/>
<protein>
    <submittedName>
        <fullName evidence="4">Enoyl-CoA hydratase PaaA</fullName>
    </submittedName>
</protein>
<evidence type="ECO:0000256" key="1">
    <source>
        <dbReference type="ARBA" id="ARBA00005254"/>
    </source>
</evidence>
<reference evidence="4 5" key="1">
    <citation type="submission" date="2013-09" db="EMBL/GenBank/DDBJ databases">
        <title>Whole genome shotgun sequence of Novosphingobium tardaugens NBRC 16725.</title>
        <authorList>
            <person name="Isaki S."/>
            <person name="Hosoyama A."/>
            <person name="Tsuchikane K."/>
            <person name="Katsumata H."/>
            <person name="Ando Y."/>
            <person name="Yamazaki S."/>
            <person name="Fujita N."/>
        </authorList>
    </citation>
    <scope>NUCLEOTIDE SEQUENCE [LARGE SCALE GENOMIC DNA]</scope>
    <source>
        <strain evidence="4 5">NBRC 16725</strain>
    </source>
</reference>
<dbReference type="Proteomes" id="UP000016568">
    <property type="component" value="Unassembled WGS sequence"/>
</dbReference>
<dbReference type="eggNOG" id="COG1024">
    <property type="taxonomic scope" value="Bacteria"/>
</dbReference>
<dbReference type="GO" id="GO:0006635">
    <property type="term" value="P:fatty acid beta-oxidation"/>
    <property type="evidence" value="ECO:0007669"/>
    <property type="project" value="TreeGrafter"/>
</dbReference>
<dbReference type="InterPro" id="IPR029045">
    <property type="entry name" value="ClpP/crotonase-like_dom_sf"/>
</dbReference>
<accession>U2ZYS1</accession>
<sequence>MPDAAPAIIVDRPGPGIMRLRLNRPERKNALATPVLQELASALAGADEAEDIRVALLVGSESVFAAGADIGELAASGPDDSVESPRFLAWQAIRAFSKPLVAGVEGWCLGAGAELMLCADIVVAARNARIGLPETGLGIMPGAGGTAILPRRTGLPRAMDMVLTGEPVTGETAWSIGLIARLADAGQAGQAALALAKTLSNRAPVALRAAKASLRLAGQLAEHEHLLHERRAFLRLLGTADKTEGISAFLEKRTPDWSGA</sequence>
<comment type="caution">
    <text evidence="4">The sequence shown here is derived from an EMBL/GenBank/DDBJ whole genome shotgun (WGS) entry which is preliminary data.</text>
</comment>
<dbReference type="KEGG" id="ntd:EGO55_04910"/>
<organism evidence="4 5">
    <name type="scientific">Caenibius tardaugens NBRC 16725</name>
    <dbReference type="NCBI Taxonomy" id="1219035"/>
    <lineage>
        <taxon>Bacteria</taxon>
        <taxon>Pseudomonadati</taxon>
        <taxon>Pseudomonadota</taxon>
        <taxon>Alphaproteobacteria</taxon>
        <taxon>Sphingomonadales</taxon>
        <taxon>Erythrobacteraceae</taxon>
        <taxon>Caenibius</taxon>
    </lineage>
</organism>